<evidence type="ECO:0000256" key="6">
    <source>
        <dbReference type="ARBA" id="ARBA00023033"/>
    </source>
</evidence>
<dbReference type="InterPro" id="IPR036396">
    <property type="entry name" value="Cyt_P450_sf"/>
</dbReference>
<dbReference type="InterPro" id="IPR017972">
    <property type="entry name" value="Cyt_P450_CS"/>
</dbReference>
<dbReference type="BioCyc" id="HAUR316274:GHYA-5319-MONOMER"/>
<dbReference type="PRINTS" id="PR00463">
    <property type="entry name" value="EP450I"/>
</dbReference>
<comment type="similarity">
    <text evidence="1 8">Belongs to the cytochrome P450 family.</text>
</comment>
<evidence type="ECO:0000256" key="2">
    <source>
        <dbReference type="ARBA" id="ARBA00022617"/>
    </source>
</evidence>
<geneLocation type="plasmid" evidence="9 10">
    <name>pHAU02</name>
</geneLocation>
<dbReference type="GO" id="GO:0016705">
    <property type="term" value="F:oxidoreductase activity, acting on paired donors, with incorporation or reduction of molecular oxygen"/>
    <property type="evidence" value="ECO:0007669"/>
    <property type="project" value="InterPro"/>
</dbReference>
<dbReference type="KEGG" id="hau:Haur_5257"/>
<comment type="cofactor">
    <cofactor evidence="7">
        <name>heme</name>
        <dbReference type="ChEBI" id="CHEBI:30413"/>
    </cofactor>
</comment>
<feature type="binding site" description="axial binding residue" evidence="7">
    <location>
        <position position="394"/>
    </location>
    <ligand>
        <name>heme</name>
        <dbReference type="ChEBI" id="CHEBI:30413"/>
    </ligand>
    <ligandPart>
        <name>Fe</name>
        <dbReference type="ChEBI" id="CHEBI:18248"/>
    </ligandPart>
</feature>
<evidence type="ECO:0000313" key="10">
    <source>
        <dbReference type="Proteomes" id="UP000000787"/>
    </source>
</evidence>
<dbReference type="eggNOG" id="COG2124">
    <property type="taxonomic scope" value="Bacteria"/>
</dbReference>
<dbReference type="InterPro" id="IPR001128">
    <property type="entry name" value="Cyt_P450"/>
</dbReference>
<accession>A9B970</accession>
<protein>
    <submittedName>
        <fullName evidence="9">Cytochrome P450</fullName>
    </submittedName>
</protein>
<evidence type="ECO:0000256" key="7">
    <source>
        <dbReference type="PIRSR" id="PIRSR602401-1"/>
    </source>
</evidence>
<dbReference type="PRINTS" id="PR00385">
    <property type="entry name" value="P450"/>
</dbReference>
<keyword evidence="4 8" id="KW-0560">Oxidoreductase</keyword>
<dbReference type="AlphaFoldDB" id="A9B970"/>
<keyword evidence="3 7" id="KW-0479">Metal-binding</keyword>
<dbReference type="CDD" id="cd20620">
    <property type="entry name" value="CYP132-like"/>
    <property type="match status" value="1"/>
</dbReference>
<dbReference type="InParanoid" id="A9B970"/>
<dbReference type="GO" id="GO:0005506">
    <property type="term" value="F:iron ion binding"/>
    <property type="evidence" value="ECO:0007669"/>
    <property type="project" value="InterPro"/>
</dbReference>
<dbReference type="InterPro" id="IPR050196">
    <property type="entry name" value="Cytochrome_P450_Monoox"/>
</dbReference>
<gene>
    <name evidence="9" type="ordered locus">Haur_5257</name>
</gene>
<keyword evidence="5 7" id="KW-0408">Iron</keyword>
<keyword evidence="6 8" id="KW-0503">Monooxygenase</keyword>
<dbReference type="EMBL" id="CP000877">
    <property type="protein sequence ID" value="ABX07884.1"/>
    <property type="molecule type" value="Genomic_DNA"/>
</dbReference>
<proteinExistence type="inferred from homology"/>
<dbReference type="Gene3D" id="1.10.630.10">
    <property type="entry name" value="Cytochrome P450"/>
    <property type="match status" value="1"/>
</dbReference>
<name>A9B970_HERA2</name>
<dbReference type="InterPro" id="IPR002401">
    <property type="entry name" value="Cyt_P450_E_grp-I"/>
</dbReference>
<organism evidence="9 10">
    <name type="scientific">Herpetosiphon aurantiacus (strain ATCC 23779 / DSM 785 / 114-95)</name>
    <dbReference type="NCBI Taxonomy" id="316274"/>
    <lineage>
        <taxon>Bacteria</taxon>
        <taxon>Bacillati</taxon>
        <taxon>Chloroflexota</taxon>
        <taxon>Chloroflexia</taxon>
        <taxon>Herpetosiphonales</taxon>
        <taxon>Herpetosiphonaceae</taxon>
        <taxon>Herpetosiphon</taxon>
    </lineage>
</organism>
<dbReference type="HOGENOM" id="CLU_001570_5_1_0"/>
<dbReference type="SUPFAM" id="SSF48264">
    <property type="entry name" value="Cytochrome P450"/>
    <property type="match status" value="1"/>
</dbReference>
<dbReference type="Proteomes" id="UP000000787">
    <property type="component" value="Plasmid pHAU02"/>
</dbReference>
<evidence type="ECO:0000256" key="4">
    <source>
        <dbReference type="ARBA" id="ARBA00023002"/>
    </source>
</evidence>
<evidence type="ECO:0000256" key="3">
    <source>
        <dbReference type="ARBA" id="ARBA00022723"/>
    </source>
</evidence>
<evidence type="ECO:0000256" key="8">
    <source>
        <dbReference type="RuleBase" id="RU000461"/>
    </source>
</evidence>
<keyword evidence="9" id="KW-0614">Plasmid</keyword>
<keyword evidence="2 7" id="KW-0349">Heme</keyword>
<sequence length="446" mass="50927">MSNDIRALPSLPQFPFLGNILSFRQDRLKFLRDLGSHGDLGVFYLGSYPVVFINSAEYAHGILVQHAQSVEKSLMLRKYMRPLLGNGLLTSENSFHRRQRKLVAPAFQHRHIANYANTISAYTDETQARWHQGQRIDIAQEMMRLTLRVMSQTLFSTDINTEADALGRALTTVLNYSNSVANTLIHIPYHWPIPQHKRVHAAIAQLDTTIQRLIHERRTQPTSTNDLLSVLLQAHDDDDGSFMTDTQVRDELMTLFLAGHETTANALTWTWYLLAHHPHIATKIKDEVDSTVGTRLPTMDDLSKLPYTLQVFKESLRLYPPVYMIARKASQAFELGSYHVPEGMAFVVSPYTIHRRADYFDHPEDFNPDRFDTSHEASIPKNAYIPFSLGPRNCIGNHFAMMEGHLMLAIIAQRMRLLLAPNQRIVPDPSITLRPKGAIHMIVERF</sequence>
<dbReference type="PROSITE" id="PS00086">
    <property type="entry name" value="CYTOCHROME_P450"/>
    <property type="match status" value="1"/>
</dbReference>
<evidence type="ECO:0000256" key="5">
    <source>
        <dbReference type="ARBA" id="ARBA00023004"/>
    </source>
</evidence>
<evidence type="ECO:0000256" key="1">
    <source>
        <dbReference type="ARBA" id="ARBA00010617"/>
    </source>
</evidence>
<keyword evidence="10" id="KW-1185">Reference proteome</keyword>
<reference evidence="9 10" key="1">
    <citation type="journal article" date="2011" name="Stand. Genomic Sci.">
        <title>Complete genome sequence of the filamentous gliding predatory bacterium Herpetosiphon aurantiacus type strain (114-95(T)).</title>
        <authorList>
            <person name="Kiss H."/>
            <person name="Nett M."/>
            <person name="Domin N."/>
            <person name="Martin K."/>
            <person name="Maresca J.A."/>
            <person name="Copeland A."/>
            <person name="Lapidus A."/>
            <person name="Lucas S."/>
            <person name="Berry K.W."/>
            <person name="Glavina Del Rio T."/>
            <person name="Dalin E."/>
            <person name="Tice H."/>
            <person name="Pitluck S."/>
            <person name="Richardson P."/>
            <person name="Bruce D."/>
            <person name="Goodwin L."/>
            <person name="Han C."/>
            <person name="Detter J.C."/>
            <person name="Schmutz J."/>
            <person name="Brettin T."/>
            <person name="Land M."/>
            <person name="Hauser L."/>
            <person name="Kyrpides N.C."/>
            <person name="Ivanova N."/>
            <person name="Goker M."/>
            <person name="Woyke T."/>
            <person name="Klenk H.P."/>
            <person name="Bryant D.A."/>
        </authorList>
    </citation>
    <scope>NUCLEOTIDE SEQUENCE [LARGE SCALE GENOMIC DNA]</scope>
    <source>
        <strain evidence="10">ATCC 23779 / DSM 785 / 114-95</strain>
        <plasmid evidence="9">pHAU02</plasmid>
    </source>
</reference>
<dbReference type="GO" id="GO:0004497">
    <property type="term" value="F:monooxygenase activity"/>
    <property type="evidence" value="ECO:0007669"/>
    <property type="project" value="UniProtKB-KW"/>
</dbReference>
<dbReference type="GO" id="GO:0020037">
    <property type="term" value="F:heme binding"/>
    <property type="evidence" value="ECO:0007669"/>
    <property type="project" value="InterPro"/>
</dbReference>
<dbReference type="PANTHER" id="PTHR24291:SF50">
    <property type="entry name" value="BIFUNCTIONAL ALBAFLAVENONE MONOOXYGENASE_TERPENE SYNTHASE"/>
    <property type="match status" value="1"/>
</dbReference>
<evidence type="ECO:0000313" key="9">
    <source>
        <dbReference type="EMBL" id="ABX07884.1"/>
    </source>
</evidence>
<dbReference type="PANTHER" id="PTHR24291">
    <property type="entry name" value="CYTOCHROME P450 FAMILY 4"/>
    <property type="match status" value="1"/>
</dbReference>
<dbReference type="Pfam" id="PF00067">
    <property type="entry name" value="p450"/>
    <property type="match status" value="1"/>
</dbReference>